<feature type="region of interest" description="Disordered" evidence="1">
    <location>
        <begin position="146"/>
        <end position="230"/>
    </location>
</feature>
<comment type="caution">
    <text evidence="3">The sequence shown here is derived from an EMBL/GenBank/DDBJ whole genome shotgun (WGS) entry which is preliminary data.</text>
</comment>
<dbReference type="eggNOG" id="ENOG502SZUU">
    <property type="taxonomic scope" value="Eukaryota"/>
</dbReference>
<dbReference type="InterPro" id="IPR049227">
    <property type="entry name" value="DUF6824"/>
</dbReference>
<gene>
    <name evidence="3" type="ORF">THAOC_37794</name>
</gene>
<dbReference type="OrthoDB" id="48547at2759"/>
<organism evidence="3 4">
    <name type="scientific">Thalassiosira oceanica</name>
    <name type="common">Marine diatom</name>
    <dbReference type="NCBI Taxonomy" id="159749"/>
    <lineage>
        <taxon>Eukaryota</taxon>
        <taxon>Sar</taxon>
        <taxon>Stramenopiles</taxon>
        <taxon>Ochrophyta</taxon>
        <taxon>Bacillariophyta</taxon>
        <taxon>Coscinodiscophyceae</taxon>
        <taxon>Thalassiosirophycidae</taxon>
        <taxon>Thalassiosirales</taxon>
        <taxon>Thalassiosiraceae</taxon>
        <taxon>Thalassiosira</taxon>
    </lineage>
</organism>
<protein>
    <recommendedName>
        <fullName evidence="2">DUF6824 domain-containing protein</fullName>
    </recommendedName>
</protein>
<evidence type="ECO:0000259" key="2">
    <source>
        <dbReference type="Pfam" id="PF20710"/>
    </source>
</evidence>
<evidence type="ECO:0000313" key="4">
    <source>
        <dbReference type="Proteomes" id="UP000266841"/>
    </source>
</evidence>
<sequence>MWMRVLSIGHLRSTRPSVLSVRQPCCRLCYSSHNFRTTSPSTGSLCNMQPGDNDVLMGRGGRNHEHAGNEQLRNICRAKVPEYRRARKKQKNIMSKEILSQIKGMGGRFLRKCCKTNTWKLVKDATAREKVCQSLRDAVQEAHDLIGSSSEEASSSDEDEKVGGDTDDSEYCPSPPPPSLPPLRVASIYETTMIPTRGARRPIRVSPSEGSRNSRTTASSSHDDTPSGFQAFNDVELFGHFDSWFDGHHSTEPYEDSSHL</sequence>
<feature type="compositionally biased region" description="Polar residues" evidence="1">
    <location>
        <begin position="208"/>
        <end position="220"/>
    </location>
</feature>
<dbReference type="Proteomes" id="UP000266841">
    <property type="component" value="Unassembled WGS sequence"/>
</dbReference>
<dbReference type="EMBL" id="AGNL01050717">
    <property type="protein sequence ID" value="EJK43727.1"/>
    <property type="molecule type" value="Genomic_DNA"/>
</dbReference>
<dbReference type="Pfam" id="PF20710">
    <property type="entry name" value="DUF6824"/>
    <property type="match status" value="1"/>
</dbReference>
<proteinExistence type="predicted"/>
<evidence type="ECO:0000256" key="1">
    <source>
        <dbReference type="SAM" id="MobiDB-lite"/>
    </source>
</evidence>
<accession>K0RBA5</accession>
<evidence type="ECO:0000313" key="3">
    <source>
        <dbReference type="EMBL" id="EJK43727.1"/>
    </source>
</evidence>
<feature type="domain" description="DUF6824" evidence="2">
    <location>
        <begin position="54"/>
        <end position="137"/>
    </location>
</feature>
<keyword evidence="4" id="KW-1185">Reference proteome</keyword>
<feature type="compositionally biased region" description="Acidic residues" evidence="1">
    <location>
        <begin position="154"/>
        <end position="170"/>
    </location>
</feature>
<name>K0RBA5_THAOC</name>
<dbReference type="AlphaFoldDB" id="K0RBA5"/>
<reference evidence="3 4" key="1">
    <citation type="journal article" date="2012" name="Genome Biol.">
        <title>Genome and low-iron response of an oceanic diatom adapted to chronic iron limitation.</title>
        <authorList>
            <person name="Lommer M."/>
            <person name="Specht M."/>
            <person name="Roy A.S."/>
            <person name="Kraemer L."/>
            <person name="Andreson R."/>
            <person name="Gutowska M.A."/>
            <person name="Wolf J."/>
            <person name="Bergner S.V."/>
            <person name="Schilhabel M.B."/>
            <person name="Klostermeier U.C."/>
            <person name="Beiko R.G."/>
            <person name="Rosenstiel P."/>
            <person name="Hippler M."/>
            <person name="Laroche J."/>
        </authorList>
    </citation>
    <scope>NUCLEOTIDE SEQUENCE [LARGE SCALE GENOMIC DNA]</scope>
    <source>
        <strain evidence="3 4">CCMP1005</strain>
    </source>
</reference>